<dbReference type="SMART" id="SM01218">
    <property type="entry name" value="FoP_duplication"/>
    <property type="match status" value="1"/>
</dbReference>
<reference evidence="9" key="2">
    <citation type="submission" date="2025-08" db="UniProtKB">
        <authorList>
            <consortium name="Ensembl"/>
        </authorList>
    </citation>
    <scope>IDENTIFICATION</scope>
</reference>
<dbReference type="AlphaFoldDB" id="G1QCN9"/>
<feature type="compositionally biased region" description="Gly residues" evidence="7">
    <location>
        <begin position="179"/>
        <end position="197"/>
    </location>
</feature>
<dbReference type="eggNOG" id="KOG0533">
    <property type="taxonomic scope" value="Eukaryota"/>
</dbReference>
<reference evidence="9 10" key="1">
    <citation type="journal article" date="2011" name="Nature">
        <title>A high-resolution map of human evolutionary constraint using 29 mammals.</title>
        <authorList>
            <person name="Lindblad-Toh K."/>
            <person name="Garber M."/>
            <person name="Zuk O."/>
            <person name="Lin M.F."/>
            <person name="Parker B.J."/>
            <person name="Washietl S."/>
            <person name="Kheradpour P."/>
            <person name="Ernst J."/>
            <person name="Jordan G."/>
            <person name="Mauceli E."/>
            <person name="Ward L.D."/>
            <person name="Lowe C.B."/>
            <person name="Holloway A.K."/>
            <person name="Clamp M."/>
            <person name="Gnerre S."/>
            <person name="Alfoldi J."/>
            <person name="Beal K."/>
            <person name="Chang J."/>
            <person name="Clawson H."/>
            <person name="Cuff J."/>
            <person name="Di Palma F."/>
            <person name="Fitzgerald S."/>
            <person name="Flicek P."/>
            <person name="Guttman M."/>
            <person name="Hubisz M.J."/>
            <person name="Jaffe D.B."/>
            <person name="Jungreis I."/>
            <person name="Kent W.J."/>
            <person name="Kostka D."/>
            <person name="Lara M."/>
            <person name="Martins A.L."/>
            <person name="Massingham T."/>
            <person name="Moltke I."/>
            <person name="Raney B.J."/>
            <person name="Rasmussen M.D."/>
            <person name="Robinson J."/>
            <person name="Stark A."/>
            <person name="Vilella A.J."/>
            <person name="Wen J."/>
            <person name="Xie X."/>
            <person name="Zody M.C."/>
            <person name="Baldwin J."/>
            <person name="Bloom T."/>
            <person name="Chin C.W."/>
            <person name="Heiman D."/>
            <person name="Nicol R."/>
            <person name="Nusbaum C."/>
            <person name="Young S."/>
            <person name="Wilkinson J."/>
            <person name="Worley K.C."/>
            <person name="Kovar C.L."/>
            <person name="Muzny D.M."/>
            <person name="Gibbs R.A."/>
            <person name="Cree A."/>
            <person name="Dihn H.H."/>
            <person name="Fowler G."/>
            <person name="Jhangiani S."/>
            <person name="Joshi V."/>
            <person name="Lee S."/>
            <person name="Lewis L.R."/>
            <person name="Nazareth L.V."/>
            <person name="Okwuonu G."/>
            <person name="Santibanez J."/>
            <person name="Warren W.C."/>
            <person name="Mardis E.R."/>
            <person name="Weinstock G.M."/>
            <person name="Wilson R.K."/>
            <person name="Delehaunty K."/>
            <person name="Dooling D."/>
            <person name="Fronik C."/>
            <person name="Fulton L."/>
            <person name="Fulton B."/>
            <person name="Graves T."/>
            <person name="Minx P."/>
            <person name="Sodergren E."/>
            <person name="Birney E."/>
            <person name="Margulies E.H."/>
            <person name="Herrero J."/>
            <person name="Green E.D."/>
            <person name="Haussler D."/>
            <person name="Siepel A."/>
            <person name="Goldman N."/>
            <person name="Pollard K.S."/>
            <person name="Pedersen J.S."/>
            <person name="Lander E.S."/>
            <person name="Kellis M."/>
        </authorList>
    </citation>
    <scope>NUCLEOTIDE SEQUENCE [LARGE SCALE GENOMIC DNA]</scope>
</reference>
<proteinExistence type="predicted"/>
<dbReference type="FunFam" id="3.30.70.330:FF:000273">
    <property type="entry name" value="THO complex subunit 4"/>
    <property type="match status" value="1"/>
</dbReference>
<dbReference type="SMART" id="SM00360">
    <property type="entry name" value="RRM"/>
    <property type="match status" value="1"/>
</dbReference>
<dbReference type="GeneTree" id="ENSGT00410000025615"/>
<keyword evidence="5" id="KW-0539">Nucleus</keyword>
<dbReference type="Pfam" id="PF00076">
    <property type="entry name" value="RRM_1"/>
    <property type="match status" value="1"/>
</dbReference>
<dbReference type="GO" id="GO:0006406">
    <property type="term" value="P:mRNA export from nucleus"/>
    <property type="evidence" value="ECO:0007669"/>
    <property type="project" value="TreeGrafter"/>
</dbReference>
<dbReference type="InterPro" id="IPR000504">
    <property type="entry name" value="RRM_dom"/>
</dbReference>
<feature type="domain" description="RRM" evidence="8">
    <location>
        <begin position="86"/>
        <end position="157"/>
    </location>
</feature>
<evidence type="ECO:0000256" key="4">
    <source>
        <dbReference type="ARBA" id="ARBA00022884"/>
    </source>
</evidence>
<evidence type="ECO:0000256" key="5">
    <source>
        <dbReference type="ARBA" id="ARBA00023242"/>
    </source>
</evidence>
<dbReference type="Proteomes" id="UP000001074">
    <property type="component" value="Unassembled WGS sequence"/>
</dbReference>
<protein>
    <recommendedName>
        <fullName evidence="8">RRM domain-containing protein</fullName>
    </recommendedName>
</protein>
<dbReference type="GO" id="GO:0005634">
    <property type="term" value="C:nucleus"/>
    <property type="evidence" value="ECO:0007669"/>
    <property type="project" value="UniProtKB-SubCell"/>
</dbReference>
<feature type="region of interest" description="Disordered" evidence="7">
    <location>
        <begin position="163"/>
        <end position="219"/>
    </location>
</feature>
<dbReference type="STRING" id="59463.ENSMLUP00000021472"/>
<dbReference type="InterPro" id="IPR051229">
    <property type="entry name" value="ALYREF_mRNA_export"/>
</dbReference>
<dbReference type="Pfam" id="PF13865">
    <property type="entry name" value="FoP_duplication"/>
    <property type="match status" value="1"/>
</dbReference>
<dbReference type="InterPro" id="IPR035979">
    <property type="entry name" value="RBD_domain_sf"/>
</dbReference>
<keyword evidence="10" id="KW-1185">Reference proteome</keyword>
<dbReference type="InterPro" id="IPR025715">
    <property type="entry name" value="FoP_C"/>
</dbReference>
<evidence type="ECO:0000256" key="3">
    <source>
        <dbReference type="ARBA" id="ARBA00022816"/>
    </source>
</evidence>
<evidence type="ECO:0000256" key="6">
    <source>
        <dbReference type="PROSITE-ProRule" id="PRU00176"/>
    </source>
</evidence>
<keyword evidence="3" id="KW-0509">mRNA transport</keyword>
<dbReference type="Ensembl" id="ENSMLUT00000029517.1">
    <property type="protein sequence ID" value="ENSMLUP00000021472.1"/>
    <property type="gene ID" value="ENSMLUG00000024471.1"/>
</dbReference>
<dbReference type="HOGENOM" id="CLU_052367_0_1_1"/>
<feature type="compositionally biased region" description="Polar residues" evidence="7">
    <location>
        <begin position="163"/>
        <end position="178"/>
    </location>
</feature>
<evidence type="ECO:0000256" key="2">
    <source>
        <dbReference type="ARBA" id="ARBA00022448"/>
    </source>
</evidence>
<evidence type="ECO:0000259" key="8">
    <source>
        <dbReference type="PROSITE" id="PS50102"/>
    </source>
</evidence>
<dbReference type="InterPro" id="IPR012677">
    <property type="entry name" value="Nucleotide-bd_a/b_plait_sf"/>
</dbReference>
<sequence length="287" mass="31231">MADKIHMSLDDIRLELSQWGAHGGAAAPERRGGGPFRNQAALSRGKNRPAPYSRQRQLPDEWQHDRFCGFRQGRQPDDRGVAAAVNLHFGVSDADIQQLFGNFGPPKKAAVHYDRSGRSLGTAPVHFEPKADALEAMKQYNGIPLYGRPLHIQILTSQIDTKPRQAQSVNRGWVTTNQGSGGFGGGSGGGGGSGSGTQGRSHSGNLHTGRRTGRHPRRQISAEELDAQLDAYNSMRGPKQLDAKQDAYSAMRGTQQLDAQKGAYNSMRDTERLDAHLGAYHAVRDTK</sequence>
<feature type="compositionally biased region" description="Basic residues" evidence="7">
    <location>
        <begin position="208"/>
        <end position="218"/>
    </location>
</feature>
<evidence type="ECO:0000313" key="9">
    <source>
        <dbReference type="Ensembl" id="ENSMLUP00000021472.1"/>
    </source>
</evidence>
<dbReference type="PANTHER" id="PTHR19965:SF82">
    <property type="entry name" value="THO COMPLEX SUBUNIT 4"/>
    <property type="match status" value="1"/>
</dbReference>
<evidence type="ECO:0000256" key="1">
    <source>
        <dbReference type="ARBA" id="ARBA00004123"/>
    </source>
</evidence>
<dbReference type="Gene3D" id="3.30.70.330">
    <property type="match status" value="1"/>
</dbReference>
<dbReference type="CDD" id="cd12680">
    <property type="entry name" value="RRM_THOC4"/>
    <property type="match status" value="1"/>
</dbReference>
<keyword evidence="4 6" id="KW-0694">RNA-binding</keyword>
<name>G1QCN9_MYOLU</name>
<dbReference type="SUPFAM" id="SSF54928">
    <property type="entry name" value="RNA-binding domain, RBD"/>
    <property type="match status" value="1"/>
</dbReference>
<feature type="region of interest" description="Disordered" evidence="7">
    <location>
        <begin position="21"/>
        <end position="58"/>
    </location>
</feature>
<reference evidence="9" key="3">
    <citation type="submission" date="2025-09" db="UniProtKB">
        <authorList>
            <consortium name="Ensembl"/>
        </authorList>
    </citation>
    <scope>IDENTIFICATION</scope>
</reference>
<dbReference type="InParanoid" id="G1QCN9"/>
<dbReference type="EMBL" id="AAPE02059090">
    <property type="status" value="NOT_ANNOTATED_CDS"/>
    <property type="molecule type" value="Genomic_DNA"/>
</dbReference>
<dbReference type="GO" id="GO:0003729">
    <property type="term" value="F:mRNA binding"/>
    <property type="evidence" value="ECO:0007669"/>
    <property type="project" value="TreeGrafter"/>
</dbReference>
<evidence type="ECO:0000313" key="10">
    <source>
        <dbReference type="Proteomes" id="UP000001074"/>
    </source>
</evidence>
<keyword evidence="2" id="KW-0813">Transport</keyword>
<organism evidence="9 10">
    <name type="scientific">Myotis lucifugus</name>
    <name type="common">Little brown bat</name>
    <dbReference type="NCBI Taxonomy" id="59463"/>
    <lineage>
        <taxon>Eukaryota</taxon>
        <taxon>Metazoa</taxon>
        <taxon>Chordata</taxon>
        <taxon>Craniata</taxon>
        <taxon>Vertebrata</taxon>
        <taxon>Euteleostomi</taxon>
        <taxon>Mammalia</taxon>
        <taxon>Eutheria</taxon>
        <taxon>Laurasiatheria</taxon>
        <taxon>Chiroptera</taxon>
        <taxon>Yangochiroptera</taxon>
        <taxon>Vespertilionidae</taxon>
        <taxon>Myotis</taxon>
    </lineage>
</organism>
<evidence type="ECO:0000256" key="7">
    <source>
        <dbReference type="SAM" id="MobiDB-lite"/>
    </source>
</evidence>
<dbReference type="PANTHER" id="PTHR19965">
    <property type="entry name" value="RNA AND EXPORT FACTOR BINDING PROTEIN"/>
    <property type="match status" value="1"/>
</dbReference>
<accession>G1QCN9</accession>
<comment type="subcellular location">
    <subcellularLocation>
        <location evidence="1">Nucleus</location>
    </subcellularLocation>
</comment>
<dbReference type="PROSITE" id="PS50102">
    <property type="entry name" value="RRM"/>
    <property type="match status" value="1"/>
</dbReference>